<evidence type="ECO:0000313" key="2">
    <source>
        <dbReference type="Proteomes" id="UP001279642"/>
    </source>
</evidence>
<proteinExistence type="predicted"/>
<name>A0ABU5EA14_9PROT</name>
<organism evidence="1 2">
    <name type="scientific">Dongia soli</name>
    <dbReference type="NCBI Taxonomy" id="600628"/>
    <lineage>
        <taxon>Bacteria</taxon>
        <taxon>Pseudomonadati</taxon>
        <taxon>Pseudomonadota</taxon>
        <taxon>Alphaproteobacteria</taxon>
        <taxon>Rhodospirillales</taxon>
        <taxon>Dongiaceae</taxon>
        <taxon>Dongia</taxon>
    </lineage>
</organism>
<comment type="caution">
    <text evidence="1">The sequence shown here is derived from an EMBL/GenBank/DDBJ whole genome shotgun (WGS) entry which is preliminary data.</text>
</comment>
<evidence type="ECO:0000313" key="1">
    <source>
        <dbReference type="EMBL" id="MDY0883182.1"/>
    </source>
</evidence>
<reference evidence="1 2" key="1">
    <citation type="journal article" date="2016" name="Antonie Van Leeuwenhoek">
        <title>Dongia soli sp. nov., isolated from soil from Dokdo, Korea.</title>
        <authorList>
            <person name="Kim D.U."/>
            <person name="Lee H."/>
            <person name="Kim H."/>
            <person name="Kim S.G."/>
            <person name="Ka J.O."/>
        </authorList>
    </citation>
    <scope>NUCLEOTIDE SEQUENCE [LARGE SCALE GENOMIC DNA]</scope>
    <source>
        <strain evidence="1 2">D78</strain>
    </source>
</reference>
<sequence>MNRAAGILLVTLLALLLILPLAACQSGSPEADTAAQQSETSHDARYFAAEYDAVTRVIGEELAENCQQSGAVPAMQKCFRVKLVQAFATPAEGQRACAPLMAIDPYVECISMGSLAADMRSKIPPSNRPEMQSADWRKPQPFLKKLVKGFAIGVINVCVDRKTETRSCIRQEMPRQLEIVQPLRQRCEKLSDDGDYSECIGEAMGLQFFHRAAVRLSMRDA</sequence>
<protein>
    <recommendedName>
        <fullName evidence="3">Secreted protein</fullName>
    </recommendedName>
</protein>
<evidence type="ECO:0008006" key="3">
    <source>
        <dbReference type="Google" id="ProtNLM"/>
    </source>
</evidence>
<accession>A0ABU5EA14</accession>
<dbReference type="EMBL" id="JAXCLW010000002">
    <property type="protein sequence ID" value="MDY0883182.1"/>
    <property type="molecule type" value="Genomic_DNA"/>
</dbReference>
<gene>
    <name evidence="1" type="ORF">SMD27_10030</name>
</gene>
<dbReference type="RefSeq" id="WP_320508227.1">
    <property type="nucleotide sequence ID" value="NZ_JAXCLW010000002.1"/>
</dbReference>
<keyword evidence="2" id="KW-1185">Reference proteome</keyword>
<dbReference type="Proteomes" id="UP001279642">
    <property type="component" value="Unassembled WGS sequence"/>
</dbReference>